<feature type="transmembrane region" description="Helical" evidence="1">
    <location>
        <begin position="73"/>
        <end position="94"/>
    </location>
</feature>
<accession>A0ABS4GD59</accession>
<protein>
    <recommendedName>
        <fullName evidence="4">DUF3021 domain-containing protein</fullName>
    </recommendedName>
</protein>
<gene>
    <name evidence="2" type="ORF">J2Z76_001480</name>
</gene>
<keyword evidence="1" id="KW-0812">Transmembrane</keyword>
<feature type="transmembrane region" description="Helical" evidence="1">
    <location>
        <begin position="12"/>
        <end position="31"/>
    </location>
</feature>
<evidence type="ECO:0008006" key="4">
    <source>
        <dbReference type="Google" id="ProtNLM"/>
    </source>
</evidence>
<keyword evidence="1" id="KW-1133">Transmembrane helix</keyword>
<proteinExistence type="predicted"/>
<dbReference type="Proteomes" id="UP001519342">
    <property type="component" value="Unassembled WGS sequence"/>
</dbReference>
<organism evidence="2 3">
    <name type="scientific">Sedimentibacter acidaminivorans</name>
    <dbReference type="NCBI Taxonomy" id="913099"/>
    <lineage>
        <taxon>Bacteria</taxon>
        <taxon>Bacillati</taxon>
        <taxon>Bacillota</taxon>
        <taxon>Tissierellia</taxon>
        <taxon>Sedimentibacter</taxon>
    </lineage>
</organism>
<evidence type="ECO:0000256" key="1">
    <source>
        <dbReference type="SAM" id="Phobius"/>
    </source>
</evidence>
<sequence>MNFNDFLKKCLMNFFIIVTCVSVVIGIIGLIYEPNRRFGYEAYFSPLIFGAISTISFFVTYSKKELTVRQMIFRNFLQLLVLECLILITGYSFGIMKDKMILTSVALSIVIVFIIVHIISWLLDFKTAVILNDSLKAYQRNDSNTTL</sequence>
<dbReference type="EMBL" id="JAGGKS010000003">
    <property type="protein sequence ID" value="MBP1925621.1"/>
    <property type="molecule type" value="Genomic_DNA"/>
</dbReference>
<evidence type="ECO:0000313" key="3">
    <source>
        <dbReference type="Proteomes" id="UP001519342"/>
    </source>
</evidence>
<comment type="caution">
    <text evidence="2">The sequence shown here is derived from an EMBL/GenBank/DDBJ whole genome shotgun (WGS) entry which is preliminary data.</text>
</comment>
<keyword evidence="1" id="KW-0472">Membrane</keyword>
<name>A0ABS4GD59_9FIRM</name>
<dbReference type="RefSeq" id="WP_209511341.1">
    <property type="nucleotide sequence ID" value="NZ_JAGGKS010000003.1"/>
</dbReference>
<keyword evidence="3" id="KW-1185">Reference proteome</keyword>
<feature type="transmembrane region" description="Helical" evidence="1">
    <location>
        <begin position="43"/>
        <end position="61"/>
    </location>
</feature>
<evidence type="ECO:0000313" key="2">
    <source>
        <dbReference type="EMBL" id="MBP1925621.1"/>
    </source>
</evidence>
<reference evidence="2 3" key="1">
    <citation type="submission" date="2021-03" db="EMBL/GenBank/DDBJ databases">
        <title>Genomic Encyclopedia of Type Strains, Phase IV (KMG-IV): sequencing the most valuable type-strain genomes for metagenomic binning, comparative biology and taxonomic classification.</title>
        <authorList>
            <person name="Goeker M."/>
        </authorList>
    </citation>
    <scope>NUCLEOTIDE SEQUENCE [LARGE SCALE GENOMIC DNA]</scope>
    <source>
        <strain evidence="2 3">DSM 24004</strain>
    </source>
</reference>
<feature type="transmembrane region" description="Helical" evidence="1">
    <location>
        <begin position="100"/>
        <end position="123"/>
    </location>
</feature>